<evidence type="ECO:0000313" key="2">
    <source>
        <dbReference type="EMBL" id="MFD2034211.1"/>
    </source>
</evidence>
<accession>A0ABW4VKJ7</accession>
<dbReference type="RefSeq" id="WP_376884155.1">
    <property type="nucleotide sequence ID" value="NZ_JBHUHR010000015.1"/>
</dbReference>
<gene>
    <name evidence="2" type="ORF">ACFSKL_05375</name>
</gene>
<dbReference type="InterPro" id="IPR018873">
    <property type="entry name" value="KilA-N_DNA-bd_domain"/>
</dbReference>
<name>A0ABW4VKJ7_9BACT</name>
<protein>
    <submittedName>
        <fullName evidence="2">ORF6N domain-containing protein</fullName>
    </submittedName>
</protein>
<comment type="caution">
    <text evidence="2">The sequence shown here is derived from an EMBL/GenBank/DDBJ whole genome shotgun (WGS) entry which is preliminary data.</text>
</comment>
<feature type="domain" description="KilA-N DNA-binding" evidence="1">
    <location>
        <begin position="14"/>
        <end position="109"/>
    </location>
</feature>
<evidence type="ECO:0000313" key="3">
    <source>
        <dbReference type="Proteomes" id="UP001597361"/>
    </source>
</evidence>
<dbReference type="EMBL" id="JBHUHR010000015">
    <property type="protein sequence ID" value="MFD2034211.1"/>
    <property type="molecule type" value="Genomic_DNA"/>
</dbReference>
<proteinExistence type="predicted"/>
<dbReference type="Proteomes" id="UP001597361">
    <property type="component" value="Unassembled WGS sequence"/>
</dbReference>
<evidence type="ECO:0000259" key="1">
    <source>
        <dbReference type="Pfam" id="PF10543"/>
    </source>
</evidence>
<reference evidence="3" key="1">
    <citation type="journal article" date="2019" name="Int. J. Syst. Evol. Microbiol.">
        <title>The Global Catalogue of Microorganisms (GCM) 10K type strain sequencing project: providing services to taxonomists for standard genome sequencing and annotation.</title>
        <authorList>
            <consortium name="The Broad Institute Genomics Platform"/>
            <consortium name="The Broad Institute Genome Sequencing Center for Infectious Disease"/>
            <person name="Wu L."/>
            <person name="Ma J."/>
        </authorList>
    </citation>
    <scope>NUCLEOTIDE SEQUENCE [LARGE SCALE GENOMIC DNA]</scope>
    <source>
        <strain evidence="3">CGMCC 1.15180</strain>
    </source>
</reference>
<organism evidence="2 3">
    <name type="scientific">Belliella marina</name>
    <dbReference type="NCBI Taxonomy" id="1644146"/>
    <lineage>
        <taxon>Bacteria</taxon>
        <taxon>Pseudomonadati</taxon>
        <taxon>Bacteroidota</taxon>
        <taxon>Cytophagia</taxon>
        <taxon>Cytophagales</taxon>
        <taxon>Cyclobacteriaceae</taxon>
        <taxon>Belliella</taxon>
    </lineage>
</organism>
<sequence length="310" mass="35638">MNRGIILSQQHIENKIYNVRGLQVMLDSDLAEMYEVSTGRLNEQVKRNIERFPDDFMFQLTQEEWNNLISQEAKPNLRSHFAILENRQGKHRKYLPYAFTEQGVSGLSGILKSQAAANMHVAIMRAFVQMRKFINDNLGLMQRMDVIERRQLETDQKFEKVFKALERKDIIPSQGIFFDGQVFDAYELASKIIRSAKKNIVLIDNYIDETTLTHLAKKTKAVNVLLLTKTISKQLALDVKKANEQYSNFELKTFTQSHDRFLITDGEEVYHLGASLKDLGKKCLPAGQAGFAFSKMDKILVNSILKEVDL</sequence>
<keyword evidence="3" id="KW-1185">Reference proteome</keyword>
<dbReference type="Pfam" id="PF10543">
    <property type="entry name" value="ORF6N"/>
    <property type="match status" value="1"/>
</dbReference>